<dbReference type="InterPro" id="IPR000571">
    <property type="entry name" value="Znf_CCCH"/>
</dbReference>
<dbReference type="Gene3D" id="4.10.1000.10">
    <property type="entry name" value="Zinc finger, CCCH-type"/>
    <property type="match status" value="1"/>
</dbReference>
<feature type="non-terminal residue" evidence="3">
    <location>
        <position position="1"/>
    </location>
</feature>
<evidence type="ECO:0000313" key="4">
    <source>
        <dbReference type="Proteomes" id="UP001439008"/>
    </source>
</evidence>
<organism evidence="3 4">
    <name type="scientific">Bonamia ostreae</name>
    <dbReference type="NCBI Taxonomy" id="126728"/>
    <lineage>
        <taxon>Eukaryota</taxon>
        <taxon>Sar</taxon>
        <taxon>Rhizaria</taxon>
        <taxon>Endomyxa</taxon>
        <taxon>Ascetosporea</taxon>
        <taxon>Haplosporida</taxon>
        <taxon>Bonamia</taxon>
    </lineage>
</organism>
<sequence>IKQPTSANGTGKWREPSRCEKLVLCEFSHTLLEQMYHPHIYKTSLCSNFNEAFGNETIKQNCLWGNLCTHAHGKSDLRQRNDQTKIFSYDNFVKKTPKISETKGKSFAKIAKSPEKLKNEMELKLSETIYQNVLMKPTKEMSFSDALRSGCSLNKNV</sequence>
<proteinExistence type="predicted"/>
<protein>
    <recommendedName>
        <fullName evidence="2">C3H1-type domain-containing protein</fullName>
    </recommendedName>
</protein>
<accession>A0ABV2ATK6</accession>
<gene>
    <name evidence="3" type="ORF">MHBO_004242</name>
</gene>
<keyword evidence="1" id="KW-0862">Zinc</keyword>
<keyword evidence="1" id="KW-0863">Zinc-finger</keyword>
<feature type="domain" description="C3H1-type" evidence="2">
    <location>
        <begin position="40"/>
        <end position="75"/>
    </location>
</feature>
<dbReference type="Proteomes" id="UP001439008">
    <property type="component" value="Unassembled WGS sequence"/>
</dbReference>
<comment type="caution">
    <text evidence="3">The sequence shown here is derived from an EMBL/GenBank/DDBJ whole genome shotgun (WGS) entry which is preliminary data.</text>
</comment>
<evidence type="ECO:0000259" key="2">
    <source>
        <dbReference type="PROSITE" id="PS50103"/>
    </source>
</evidence>
<keyword evidence="1" id="KW-0479">Metal-binding</keyword>
<keyword evidence="4" id="KW-1185">Reference proteome</keyword>
<feature type="zinc finger region" description="C3H1-type" evidence="1">
    <location>
        <begin position="40"/>
        <end position="75"/>
    </location>
</feature>
<name>A0ABV2ATK6_9EUKA</name>
<reference evidence="3 4" key="1">
    <citation type="journal article" date="2024" name="BMC Biol.">
        <title>Comparative genomics of Ascetosporea gives new insight into the evolutionary basis for animal parasitism in Rhizaria.</title>
        <authorList>
            <person name="Hiltunen Thoren M."/>
            <person name="Onut-Brannstrom I."/>
            <person name="Alfjorden A."/>
            <person name="Peckova H."/>
            <person name="Swords F."/>
            <person name="Hooper C."/>
            <person name="Holzer A.S."/>
            <person name="Bass D."/>
            <person name="Burki F."/>
        </authorList>
    </citation>
    <scope>NUCLEOTIDE SEQUENCE [LARGE SCALE GENOMIC DNA]</scope>
    <source>
        <strain evidence="3">20-A016</strain>
    </source>
</reference>
<evidence type="ECO:0000313" key="3">
    <source>
        <dbReference type="EMBL" id="MES1922717.1"/>
    </source>
</evidence>
<dbReference type="PROSITE" id="PS50103">
    <property type="entry name" value="ZF_C3H1"/>
    <property type="match status" value="1"/>
</dbReference>
<evidence type="ECO:0000256" key="1">
    <source>
        <dbReference type="PROSITE-ProRule" id="PRU00723"/>
    </source>
</evidence>
<dbReference type="EMBL" id="JBDODL010003500">
    <property type="protein sequence ID" value="MES1922717.1"/>
    <property type="molecule type" value="Genomic_DNA"/>
</dbReference>